<dbReference type="Proteomes" id="UP000290289">
    <property type="component" value="Chromosome 15"/>
</dbReference>
<protein>
    <submittedName>
        <fullName evidence="1">Uncharacterized protein</fullName>
    </submittedName>
</protein>
<organism evidence="1 2">
    <name type="scientific">Malus domestica</name>
    <name type="common">Apple</name>
    <name type="synonym">Pyrus malus</name>
    <dbReference type="NCBI Taxonomy" id="3750"/>
    <lineage>
        <taxon>Eukaryota</taxon>
        <taxon>Viridiplantae</taxon>
        <taxon>Streptophyta</taxon>
        <taxon>Embryophyta</taxon>
        <taxon>Tracheophyta</taxon>
        <taxon>Spermatophyta</taxon>
        <taxon>Magnoliopsida</taxon>
        <taxon>eudicotyledons</taxon>
        <taxon>Gunneridae</taxon>
        <taxon>Pentapetalae</taxon>
        <taxon>rosids</taxon>
        <taxon>fabids</taxon>
        <taxon>Rosales</taxon>
        <taxon>Rosaceae</taxon>
        <taxon>Amygdaloideae</taxon>
        <taxon>Maleae</taxon>
        <taxon>Malus</taxon>
    </lineage>
</organism>
<reference evidence="1 2" key="1">
    <citation type="submission" date="2018-10" db="EMBL/GenBank/DDBJ databases">
        <title>A high-quality apple genome assembly.</title>
        <authorList>
            <person name="Hu J."/>
        </authorList>
    </citation>
    <scope>NUCLEOTIDE SEQUENCE [LARGE SCALE GENOMIC DNA]</scope>
    <source>
        <strain evidence="2">cv. HFTH1</strain>
        <tissue evidence="1">Young leaf</tissue>
    </source>
</reference>
<sequence length="132" mass="15594">MVQNYRPGPLTVLKLWPTYLQTLILYTMMSKKVTKLCSGYSLKLDMKCFRAELTEVEIPNDYATLEIEQKEITLENRQNKGRRRHSISFSTIDYRALKDHIKELLDQGHYWEFVRDKVTKGVERNPIAITLK</sequence>
<proteinExistence type="predicted"/>
<dbReference type="AlphaFoldDB" id="A0A498HZW0"/>
<comment type="caution">
    <text evidence="1">The sequence shown here is derived from an EMBL/GenBank/DDBJ whole genome shotgun (WGS) entry which is preliminary data.</text>
</comment>
<gene>
    <name evidence="1" type="ORF">DVH24_039343</name>
</gene>
<evidence type="ECO:0000313" key="1">
    <source>
        <dbReference type="EMBL" id="RXH75644.1"/>
    </source>
</evidence>
<evidence type="ECO:0000313" key="2">
    <source>
        <dbReference type="Proteomes" id="UP000290289"/>
    </source>
</evidence>
<accession>A0A498HZW0</accession>
<dbReference type="EMBL" id="RDQH01000341">
    <property type="protein sequence ID" value="RXH75644.1"/>
    <property type="molecule type" value="Genomic_DNA"/>
</dbReference>
<keyword evidence="2" id="KW-1185">Reference proteome</keyword>
<name>A0A498HZW0_MALDO</name>